<dbReference type="Gene3D" id="3.30.70.1060">
    <property type="entry name" value="Dimeric alpha+beta barrel"/>
    <property type="match status" value="1"/>
</dbReference>
<keyword evidence="4" id="KW-1185">Reference proteome</keyword>
<dbReference type="Proteomes" id="UP001287286">
    <property type="component" value="Unassembled WGS sequence"/>
</dbReference>
<evidence type="ECO:0000313" key="3">
    <source>
        <dbReference type="EMBL" id="KAK4095412.1"/>
    </source>
</evidence>
<feature type="region of interest" description="Disordered" evidence="1">
    <location>
        <begin position="301"/>
        <end position="388"/>
    </location>
</feature>
<dbReference type="InterPro" id="IPR011008">
    <property type="entry name" value="Dimeric_a/b-barrel"/>
</dbReference>
<gene>
    <name evidence="3" type="ORF">Purlil1_208</name>
</gene>
<proteinExistence type="predicted"/>
<dbReference type="SUPFAM" id="SSF54909">
    <property type="entry name" value="Dimeric alpha+beta barrel"/>
    <property type="match status" value="1"/>
</dbReference>
<dbReference type="InterPro" id="IPR005545">
    <property type="entry name" value="YCII"/>
</dbReference>
<dbReference type="PANTHER" id="PTHR33606:SF3">
    <property type="entry name" value="PROTEIN YCII"/>
    <property type="match status" value="1"/>
</dbReference>
<protein>
    <recommendedName>
        <fullName evidence="2">YCII-related domain-containing protein</fullName>
    </recommendedName>
</protein>
<dbReference type="InterPro" id="IPR051807">
    <property type="entry name" value="Sec-metab_biosynth-assoc"/>
</dbReference>
<evidence type="ECO:0000256" key="1">
    <source>
        <dbReference type="SAM" id="MobiDB-lite"/>
    </source>
</evidence>
<sequence>MDVEEGESVWMSWAVVELSFVAHWWDAARAASVACIGRIGTLGRWCLHHWRAANERSVEAQHRRLADRATAQPGIQPAGRWRLQWPHPPTRATYVSSGHRTFHPWIALHPCPPPAVTDVEPGSSTEAIYPANSIPPGRLLEARLFSQSAPADAMDCVSASQLTVFLLMKLQDMLAVAVVLGRGFVLCHSVGAQARFSPKSPPPLSTTSLGAQRAFIRVAPLLASEPVRPVALSLDDARGLHRVRLDPARHPLGRVPAQRLDRRQVHAVGPRRRRLVGERDARAPRQLQALGVGILQLREHAADGRRAGGVVVSRPKCHGSRSYPAPDPRPRAKSKSKAPPSKQGRAHESEHASTSPPAAPPSSPPDCVLLEPPPAGRPAIPSGAGYQPSPPPLLRIMAAARLASRRALTTLLTRPSARTMASSAAAAAAPRKFEFLVIVPDKPGTLEKRLEVRPQHFKNMTPHVESGAWKMGGALLNSVPGDDDATKFDFMGSTLVCIAESKEAVLEQLRQDIYNTSGVWDTEKASQPPVRLQESVETAITPMIKLMSIISRRAIFVSSKVVIAAMIRPDCHSLLRWNPRCGVHAPLLETKS</sequence>
<name>A0ABR0CH07_PURLI</name>
<accession>A0ABR0CH07</accession>
<organism evidence="3 4">
    <name type="scientific">Purpureocillium lilacinum</name>
    <name type="common">Paecilomyces lilacinus</name>
    <dbReference type="NCBI Taxonomy" id="33203"/>
    <lineage>
        <taxon>Eukaryota</taxon>
        <taxon>Fungi</taxon>
        <taxon>Dikarya</taxon>
        <taxon>Ascomycota</taxon>
        <taxon>Pezizomycotina</taxon>
        <taxon>Sordariomycetes</taxon>
        <taxon>Hypocreomycetidae</taxon>
        <taxon>Hypocreales</taxon>
        <taxon>Ophiocordycipitaceae</taxon>
        <taxon>Purpureocillium</taxon>
    </lineage>
</organism>
<evidence type="ECO:0000313" key="4">
    <source>
        <dbReference type="Proteomes" id="UP001287286"/>
    </source>
</evidence>
<evidence type="ECO:0000259" key="2">
    <source>
        <dbReference type="Pfam" id="PF03795"/>
    </source>
</evidence>
<dbReference type="PANTHER" id="PTHR33606">
    <property type="entry name" value="PROTEIN YCII"/>
    <property type="match status" value="1"/>
</dbReference>
<reference evidence="3 4" key="1">
    <citation type="journal article" date="2024" name="Microbiol. Resour. Announc.">
        <title>Genome annotations for the ascomycete fungi Trichoderma harzianum, Trichoderma aggressivum, and Purpureocillium lilacinum.</title>
        <authorList>
            <person name="Beijen E.P.W."/>
            <person name="Ohm R.A."/>
        </authorList>
    </citation>
    <scope>NUCLEOTIDE SEQUENCE [LARGE SCALE GENOMIC DNA]</scope>
    <source>
        <strain evidence="3 4">CBS 150709</strain>
    </source>
</reference>
<feature type="domain" description="YCII-related" evidence="2">
    <location>
        <begin position="435"/>
        <end position="520"/>
    </location>
</feature>
<comment type="caution">
    <text evidence="3">The sequence shown here is derived from an EMBL/GenBank/DDBJ whole genome shotgun (WGS) entry which is preliminary data.</text>
</comment>
<dbReference type="Pfam" id="PF03795">
    <property type="entry name" value="YCII"/>
    <property type="match status" value="1"/>
</dbReference>
<dbReference type="EMBL" id="JAWRVI010000001">
    <property type="protein sequence ID" value="KAK4095412.1"/>
    <property type="molecule type" value="Genomic_DNA"/>
</dbReference>